<proteinExistence type="predicted"/>
<gene>
    <name evidence="1" type="ORF">BEMITA_LOCUS10293</name>
</gene>
<evidence type="ECO:0000313" key="2">
    <source>
        <dbReference type="Proteomes" id="UP001152759"/>
    </source>
</evidence>
<organism evidence="1 2">
    <name type="scientific">Bemisia tabaci</name>
    <name type="common">Sweetpotato whitefly</name>
    <name type="synonym">Aleurodes tabaci</name>
    <dbReference type="NCBI Taxonomy" id="7038"/>
    <lineage>
        <taxon>Eukaryota</taxon>
        <taxon>Metazoa</taxon>
        <taxon>Ecdysozoa</taxon>
        <taxon>Arthropoda</taxon>
        <taxon>Hexapoda</taxon>
        <taxon>Insecta</taxon>
        <taxon>Pterygota</taxon>
        <taxon>Neoptera</taxon>
        <taxon>Paraneoptera</taxon>
        <taxon>Hemiptera</taxon>
        <taxon>Sternorrhyncha</taxon>
        <taxon>Aleyrodoidea</taxon>
        <taxon>Aleyrodidae</taxon>
        <taxon>Aleyrodinae</taxon>
        <taxon>Bemisia</taxon>
    </lineage>
</organism>
<evidence type="ECO:0000313" key="1">
    <source>
        <dbReference type="EMBL" id="CAH0391697.1"/>
    </source>
</evidence>
<name>A0A9P0F7Y6_BEMTA</name>
<reference evidence="1" key="1">
    <citation type="submission" date="2021-12" db="EMBL/GenBank/DDBJ databases">
        <authorList>
            <person name="King R."/>
        </authorList>
    </citation>
    <scope>NUCLEOTIDE SEQUENCE</scope>
</reference>
<sequence length="71" mass="8524">MLGGGNQKNYQTFIENLDPKMEMSDLQLYFRYYDFLQPDSAGRSINLKSLSTWLRRRLTYLNTDLRILRRS</sequence>
<dbReference type="EMBL" id="OU963867">
    <property type="protein sequence ID" value="CAH0391697.1"/>
    <property type="molecule type" value="Genomic_DNA"/>
</dbReference>
<keyword evidence="2" id="KW-1185">Reference proteome</keyword>
<dbReference type="Proteomes" id="UP001152759">
    <property type="component" value="Chromosome 6"/>
</dbReference>
<accession>A0A9P0F7Y6</accession>
<protein>
    <submittedName>
        <fullName evidence="1">Uncharacterized protein</fullName>
    </submittedName>
</protein>
<dbReference type="AlphaFoldDB" id="A0A9P0F7Y6"/>